<gene>
    <name evidence="4" type="ORF">PENSOL_c003G00531</name>
</gene>
<name>A0A1V6RJM0_9EURO</name>
<evidence type="ECO:0000259" key="3">
    <source>
        <dbReference type="PROSITE" id="PS51782"/>
    </source>
</evidence>
<feature type="domain" description="LysM" evidence="3">
    <location>
        <begin position="250"/>
        <end position="296"/>
    </location>
</feature>
<dbReference type="PANTHER" id="PTHR34997:SF1">
    <property type="entry name" value="PEPTIDOGLYCAN-BINDING LYSIN DOMAIN"/>
    <property type="match status" value="1"/>
</dbReference>
<comment type="caution">
    <text evidence="4">The sequence shown here is derived from an EMBL/GenBank/DDBJ whole genome shotgun (WGS) entry which is preliminary data.</text>
</comment>
<keyword evidence="2" id="KW-0843">Virulence</keyword>
<dbReference type="EMBL" id="MDYO01000003">
    <property type="protein sequence ID" value="OQE02005.1"/>
    <property type="molecule type" value="Genomic_DNA"/>
</dbReference>
<dbReference type="AlphaFoldDB" id="A0A1V6RJM0"/>
<dbReference type="SMART" id="SM00257">
    <property type="entry name" value="LysM"/>
    <property type="match status" value="1"/>
</dbReference>
<dbReference type="Pfam" id="PF01476">
    <property type="entry name" value="LysM"/>
    <property type="match status" value="1"/>
</dbReference>
<keyword evidence="5" id="KW-1185">Reference proteome</keyword>
<dbReference type="InterPro" id="IPR036779">
    <property type="entry name" value="LysM_dom_sf"/>
</dbReference>
<dbReference type="PROSITE" id="PS51782">
    <property type="entry name" value="LYSM"/>
    <property type="match status" value="1"/>
</dbReference>
<dbReference type="SUPFAM" id="SSF54106">
    <property type="entry name" value="LysM domain"/>
    <property type="match status" value="1"/>
</dbReference>
<organism evidence="4 5">
    <name type="scientific">Penicillium solitum</name>
    <dbReference type="NCBI Taxonomy" id="60172"/>
    <lineage>
        <taxon>Eukaryota</taxon>
        <taxon>Fungi</taxon>
        <taxon>Dikarya</taxon>
        <taxon>Ascomycota</taxon>
        <taxon>Pezizomycotina</taxon>
        <taxon>Eurotiomycetes</taxon>
        <taxon>Eurotiomycetidae</taxon>
        <taxon>Eurotiales</taxon>
        <taxon>Aspergillaceae</taxon>
        <taxon>Penicillium</taxon>
    </lineage>
</organism>
<accession>A0A1V6RJM0</accession>
<dbReference type="STRING" id="60172.A0A1V6RJM0"/>
<dbReference type="InterPro" id="IPR018392">
    <property type="entry name" value="LysM"/>
</dbReference>
<dbReference type="PANTHER" id="PTHR34997">
    <property type="entry name" value="AM15"/>
    <property type="match status" value="1"/>
</dbReference>
<keyword evidence="1" id="KW-0147">Chitin-binding</keyword>
<dbReference type="GO" id="GO:0008061">
    <property type="term" value="F:chitin binding"/>
    <property type="evidence" value="ECO:0007669"/>
    <property type="project" value="UniProtKB-KW"/>
</dbReference>
<evidence type="ECO:0000256" key="1">
    <source>
        <dbReference type="ARBA" id="ARBA00022669"/>
    </source>
</evidence>
<dbReference type="CDD" id="cd00118">
    <property type="entry name" value="LysM"/>
    <property type="match status" value="1"/>
</dbReference>
<dbReference type="Gene3D" id="3.10.350.10">
    <property type="entry name" value="LysM domain"/>
    <property type="match status" value="1"/>
</dbReference>
<dbReference type="InterPro" id="IPR052210">
    <property type="entry name" value="LysM1-like"/>
</dbReference>
<proteinExistence type="predicted"/>
<protein>
    <recommendedName>
        <fullName evidence="3">LysM domain-containing protein</fullName>
    </recommendedName>
</protein>
<sequence length="300" mass="31892">MYCISTTTITTYTPGPTYIQAFAPGTDTDCDAYCDGVNSTDNPLQNSGIDTSDWDSLGYNFNDCSIFLTLYGVNATQLVSWNPSLITSNCTLQMGYSYWVPKSWDLITTTPATDSGGSSCLPINSTWIMPDTVSNCNCYTVIRGKESEGVDCETLCGDDDDDFIITEESLFNYNPWIGSGDCSTGLFTNLTGENARAVFIGTGSISSSSAIATATPTTSATDTSTIVTSTSASVTASITAQPSIIDSCDKLHEVASGDTCDAICKAHHITLATFYEWNPQLNDACTAIWLGYGVCVGISS</sequence>
<evidence type="ECO:0000313" key="4">
    <source>
        <dbReference type="EMBL" id="OQE02005.1"/>
    </source>
</evidence>
<dbReference type="Proteomes" id="UP000191612">
    <property type="component" value="Unassembled WGS sequence"/>
</dbReference>
<reference evidence="5" key="1">
    <citation type="journal article" date="2017" name="Nat. Microbiol.">
        <title>Global analysis of biosynthetic gene clusters reveals vast potential of secondary metabolite production in Penicillium species.</title>
        <authorList>
            <person name="Nielsen J.C."/>
            <person name="Grijseels S."/>
            <person name="Prigent S."/>
            <person name="Ji B."/>
            <person name="Dainat J."/>
            <person name="Nielsen K.F."/>
            <person name="Frisvad J.C."/>
            <person name="Workman M."/>
            <person name="Nielsen J."/>
        </authorList>
    </citation>
    <scope>NUCLEOTIDE SEQUENCE [LARGE SCALE GENOMIC DNA]</scope>
    <source>
        <strain evidence="5">IBT 29525</strain>
    </source>
</reference>
<evidence type="ECO:0000256" key="2">
    <source>
        <dbReference type="ARBA" id="ARBA00023026"/>
    </source>
</evidence>
<evidence type="ECO:0000313" key="5">
    <source>
        <dbReference type="Proteomes" id="UP000191612"/>
    </source>
</evidence>